<protein>
    <recommendedName>
        <fullName evidence="1">Transferrin-binding protein B C-lobe/N-lobe beta-barrel domain-containing protein</fullName>
    </recommendedName>
</protein>
<dbReference type="Gene3D" id="2.40.160.90">
    <property type="match status" value="1"/>
</dbReference>
<dbReference type="InterPro" id="IPR011250">
    <property type="entry name" value="OMP/PagP_B-barrel"/>
</dbReference>
<proteinExistence type="predicted"/>
<dbReference type="KEGG" id="schy:GVO57_02885"/>
<dbReference type="Pfam" id="PF01298">
    <property type="entry name" value="TbpB_B_D"/>
    <property type="match status" value="1"/>
</dbReference>
<keyword evidence="3" id="KW-1185">Reference proteome</keyword>
<reference evidence="2 3" key="1">
    <citation type="submission" date="2020-01" db="EMBL/GenBank/DDBJ databases">
        <title>Sphingomonas sp. C33 whole genome sequece.</title>
        <authorList>
            <person name="Park C."/>
        </authorList>
    </citation>
    <scope>NUCLEOTIDE SEQUENCE [LARGE SCALE GENOMIC DNA]</scope>
    <source>
        <strain evidence="2 3">C33</strain>
    </source>
</reference>
<dbReference type="EMBL" id="CP047895">
    <property type="protein sequence ID" value="QHL89963.1"/>
    <property type="molecule type" value="Genomic_DNA"/>
</dbReference>
<evidence type="ECO:0000313" key="3">
    <source>
        <dbReference type="Proteomes" id="UP000464468"/>
    </source>
</evidence>
<dbReference type="Proteomes" id="UP000464468">
    <property type="component" value="Chromosome"/>
</dbReference>
<dbReference type="RefSeq" id="WP_160591687.1">
    <property type="nucleotide sequence ID" value="NZ_CP047895.1"/>
</dbReference>
<dbReference type="InterPro" id="IPR001677">
    <property type="entry name" value="TbpB_B_D"/>
</dbReference>
<evidence type="ECO:0000259" key="1">
    <source>
        <dbReference type="Pfam" id="PF01298"/>
    </source>
</evidence>
<accession>A0A7Z2NUC3</accession>
<name>A0A7Z2NUC3_9SPHN</name>
<dbReference type="SUPFAM" id="SSF56925">
    <property type="entry name" value="OMPA-like"/>
    <property type="match status" value="1"/>
</dbReference>
<organism evidence="2 3">
    <name type="scientific">Sphingomonas changnyeongensis</name>
    <dbReference type="NCBI Taxonomy" id="2698679"/>
    <lineage>
        <taxon>Bacteria</taxon>
        <taxon>Pseudomonadati</taxon>
        <taxon>Pseudomonadota</taxon>
        <taxon>Alphaproteobacteria</taxon>
        <taxon>Sphingomonadales</taxon>
        <taxon>Sphingomonadaceae</taxon>
        <taxon>Sphingomonas</taxon>
    </lineage>
</organism>
<feature type="domain" description="Transferrin-binding protein B C-lobe/N-lobe beta-barrel" evidence="1">
    <location>
        <begin position="139"/>
        <end position="239"/>
    </location>
</feature>
<sequence length="246" mass="24690">MTGTLSDAGSGVSLAYDAATGGYTIRDATGASTSFLPANREANTAPGRSDAVATVYAKSSGNRDDELILFNPGSGNTQLALTYVSYGAWQALTDNGATSTLATQYFVFGIRQSPTQPSTGSASYTTKPDGLWVTPNGVYSLSGTSSFTANFSAMTVSTQLNLTGTLATDSSTTRSLGTFNGTGTIAALGGGFTGSFTQSGTDAGGNTYSGGFTGAFFGPQGQEVGYSFRLTGTGGTAVGAVVGRGN</sequence>
<dbReference type="AlphaFoldDB" id="A0A7Z2NUC3"/>
<evidence type="ECO:0000313" key="2">
    <source>
        <dbReference type="EMBL" id="QHL89963.1"/>
    </source>
</evidence>
<gene>
    <name evidence="2" type="ORF">GVO57_02885</name>
</gene>